<dbReference type="Proteomes" id="UP000183339">
    <property type="component" value="Unassembled WGS sequence"/>
</dbReference>
<organism evidence="1 2">
    <name type="scientific">Nitrosospira multiformis</name>
    <dbReference type="NCBI Taxonomy" id="1231"/>
    <lineage>
        <taxon>Bacteria</taxon>
        <taxon>Pseudomonadati</taxon>
        <taxon>Pseudomonadota</taxon>
        <taxon>Betaproteobacteria</taxon>
        <taxon>Nitrosomonadales</taxon>
        <taxon>Nitrosomonadaceae</taxon>
        <taxon>Nitrosospira</taxon>
    </lineage>
</organism>
<protein>
    <submittedName>
        <fullName evidence="1">Tyrosinase co-factor MelC1</fullName>
    </submittedName>
</protein>
<dbReference type="OrthoDB" id="8565139at2"/>
<dbReference type="AlphaFoldDB" id="A0A1H9YH29"/>
<dbReference type="InterPro" id="IPR023199">
    <property type="entry name" value="GriE/MELC1_sf"/>
</dbReference>
<dbReference type="EMBL" id="FOHI01000001">
    <property type="protein sequence ID" value="SES68343.1"/>
    <property type="molecule type" value="Genomic_DNA"/>
</dbReference>
<accession>A0A1H9YH29</accession>
<dbReference type="InterPro" id="IPR010928">
    <property type="entry name" value="MelC1"/>
</dbReference>
<proteinExistence type="predicted"/>
<evidence type="ECO:0000313" key="1">
    <source>
        <dbReference type="EMBL" id="SES68343.1"/>
    </source>
</evidence>
<gene>
    <name evidence="1" type="ORF">SAMN05216412_101226</name>
</gene>
<sequence length="144" mass="15219">MRHSTSGLLMFMLYVLAGSALGSSGIFDENTYIENTSSSSGQLLAWNNTMCGGKMAEQRETYKGREIVVRTGEDAPAEGAAGLEAAGAGRAAGGEAVDVRIDGKNVFVIRNSSGSYIASGFAFDPQPSPMDLARKIIDYREAGR</sequence>
<dbReference type="GO" id="GO:0005507">
    <property type="term" value="F:copper ion binding"/>
    <property type="evidence" value="ECO:0007669"/>
    <property type="project" value="InterPro"/>
</dbReference>
<reference evidence="1 2" key="1">
    <citation type="submission" date="2016-10" db="EMBL/GenBank/DDBJ databases">
        <authorList>
            <person name="de Groot N.N."/>
        </authorList>
    </citation>
    <scope>NUCLEOTIDE SEQUENCE [LARGE SCALE GENOMIC DNA]</scope>
    <source>
        <strain evidence="1 2">Nl7</strain>
    </source>
</reference>
<dbReference type="Gene3D" id="3.30.1880.10">
    <property type="entry name" value="protein ne1242 domain like"/>
    <property type="match status" value="1"/>
</dbReference>
<dbReference type="RefSeq" id="WP_143049060.1">
    <property type="nucleotide sequence ID" value="NZ_FOHI01000001.1"/>
</dbReference>
<dbReference type="GO" id="GO:0042438">
    <property type="term" value="P:melanin biosynthetic process"/>
    <property type="evidence" value="ECO:0007669"/>
    <property type="project" value="InterPro"/>
</dbReference>
<name>A0A1H9YH29_9PROT</name>
<evidence type="ECO:0000313" key="2">
    <source>
        <dbReference type="Proteomes" id="UP000183339"/>
    </source>
</evidence>
<dbReference type="Pfam" id="PF06236">
    <property type="entry name" value="MelC1"/>
    <property type="match status" value="1"/>
</dbReference>